<dbReference type="AlphaFoldDB" id="A0A840SCR8"/>
<organism evidence="1 2">
    <name type="scientific">Amaricoccus macauensis</name>
    <dbReference type="NCBI Taxonomy" id="57001"/>
    <lineage>
        <taxon>Bacteria</taxon>
        <taxon>Pseudomonadati</taxon>
        <taxon>Pseudomonadota</taxon>
        <taxon>Alphaproteobacteria</taxon>
        <taxon>Rhodobacterales</taxon>
        <taxon>Paracoccaceae</taxon>
        <taxon>Amaricoccus</taxon>
    </lineage>
</organism>
<dbReference type="RefSeq" id="WP_184146815.1">
    <property type="nucleotide sequence ID" value="NZ_JACHFM010000001.1"/>
</dbReference>
<proteinExistence type="predicted"/>
<name>A0A840SCR8_9RHOB</name>
<reference evidence="1 2" key="1">
    <citation type="submission" date="2020-08" db="EMBL/GenBank/DDBJ databases">
        <title>Genomic Encyclopedia of Type Strains, Phase IV (KMG-IV): sequencing the most valuable type-strain genomes for metagenomic binning, comparative biology and taxonomic classification.</title>
        <authorList>
            <person name="Goeker M."/>
        </authorList>
    </citation>
    <scope>NUCLEOTIDE SEQUENCE [LARGE SCALE GENOMIC DNA]</scope>
    <source>
        <strain evidence="1 2">DSM 101730</strain>
    </source>
</reference>
<sequence>MTRIRQMLMTRLLPALAVIAAVGGGSVLVANATTVTPMPAPVVVQIAPAPTLTNAERAQLAQEAGISPKHAEGLTLGQLAWLKARRDSDDGSWFAAPTHINPAEVHS</sequence>
<accession>A0A840SCR8</accession>
<comment type="caution">
    <text evidence="1">The sequence shown here is derived from an EMBL/GenBank/DDBJ whole genome shotgun (WGS) entry which is preliminary data.</text>
</comment>
<keyword evidence="2" id="KW-1185">Reference proteome</keyword>
<dbReference type="Proteomes" id="UP000549457">
    <property type="component" value="Unassembled WGS sequence"/>
</dbReference>
<evidence type="ECO:0000313" key="2">
    <source>
        <dbReference type="Proteomes" id="UP000549457"/>
    </source>
</evidence>
<gene>
    <name evidence="1" type="ORF">HNP73_000520</name>
</gene>
<dbReference type="EMBL" id="JACHFM010000001">
    <property type="protein sequence ID" value="MBB5220599.1"/>
    <property type="molecule type" value="Genomic_DNA"/>
</dbReference>
<evidence type="ECO:0000313" key="1">
    <source>
        <dbReference type="EMBL" id="MBB5220599.1"/>
    </source>
</evidence>
<protein>
    <submittedName>
        <fullName evidence="1">Uncharacterized protein</fullName>
    </submittedName>
</protein>